<dbReference type="PANTHER" id="PTHR30237">
    <property type="entry name" value="MURAMOYLTETRAPEPTIDE CARBOXYPEPTIDASE"/>
    <property type="match status" value="1"/>
</dbReference>
<dbReference type="CDD" id="cd07025">
    <property type="entry name" value="Peptidase_S66"/>
    <property type="match status" value="1"/>
</dbReference>
<dbReference type="Proteomes" id="UP000092649">
    <property type="component" value="Unassembled WGS sequence"/>
</dbReference>
<dbReference type="AlphaFoldDB" id="A0A1A7NYD0"/>
<sequence length="302" mass="33074">MTVFPDFLRAGDKIAIISPSGAVEPAYIDGACAVLAQWEFVPILGTYCKGKQGKYAGTQAERLQDFIAALTNNEIKAILCSRGGYGAVHLLEKLPASLLHDHAKWLIGFSDISLLHAAMYHAGVASIHASMAKQLALFGADNDNNKLLCHILTGQLPTYRTPTHSFNRIGMVTGELIGGNLAVLCGLLRTDYDLFQADKILFIEDIAEPIYKVERMLYNLRLAGALANLKGLIVGRFTEHLEPDVNGDTMYSMIQRLVADYDYPVAYDFPVGHIDENVPLIEGATVKFAVTATEVLLDFQQD</sequence>
<dbReference type="Pfam" id="PF17676">
    <property type="entry name" value="Peptidase_S66C"/>
    <property type="match status" value="1"/>
</dbReference>
<evidence type="ECO:0000256" key="2">
    <source>
        <dbReference type="ARBA" id="ARBA00022645"/>
    </source>
</evidence>
<keyword evidence="2" id="KW-0121">Carboxypeptidase</keyword>
<name>A0A1A7NYD0_9PAST</name>
<keyword evidence="10" id="KW-1185">Reference proteome</keyword>
<proteinExistence type="inferred from homology"/>
<evidence type="ECO:0000256" key="5">
    <source>
        <dbReference type="ARBA" id="ARBA00022825"/>
    </source>
</evidence>
<feature type="domain" description="LD-carboxypeptidase N-terminal" evidence="7">
    <location>
        <begin position="14"/>
        <end position="129"/>
    </location>
</feature>
<gene>
    <name evidence="9" type="ORF">QS62_04320</name>
</gene>
<dbReference type="Gene3D" id="3.40.50.10740">
    <property type="entry name" value="Class I glutamine amidotransferase-like"/>
    <property type="match status" value="1"/>
</dbReference>
<dbReference type="InterPro" id="IPR040921">
    <property type="entry name" value="Peptidase_S66C"/>
</dbReference>
<feature type="active site" description="Charge relay system" evidence="6">
    <location>
        <position position="273"/>
    </location>
</feature>
<evidence type="ECO:0000313" key="10">
    <source>
        <dbReference type="Proteomes" id="UP000092649"/>
    </source>
</evidence>
<keyword evidence="4" id="KW-0378">Hydrolase</keyword>
<dbReference type="PANTHER" id="PTHR30237:SF2">
    <property type="entry name" value="MUREIN TETRAPEPTIDE CARBOXYPEPTIDASE"/>
    <property type="match status" value="1"/>
</dbReference>
<keyword evidence="3" id="KW-0645">Protease</keyword>
<dbReference type="InterPro" id="IPR027478">
    <property type="entry name" value="LdcA_N"/>
</dbReference>
<dbReference type="GO" id="GO:0004180">
    <property type="term" value="F:carboxypeptidase activity"/>
    <property type="evidence" value="ECO:0007669"/>
    <property type="project" value="UniProtKB-KW"/>
</dbReference>
<dbReference type="SUPFAM" id="SSF52317">
    <property type="entry name" value="Class I glutamine amidotransferase-like"/>
    <property type="match status" value="1"/>
</dbReference>
<dbReference type="GO" id="GO:0008236">
    <property type="term" value="F:serine-type peptidase activity"/>
    <property type="evidence" value="ECO:0007669"/>
    <property type="project" value="UniProtKB-KW"/>
</dbReference>
<accession>A0A1A7NYD0</accession>
<dbReference type="InterPro" id="IPR003507">
    <property type="entry name" value="S66_fam"/>
</dbReference>
<organism evidence="9 10">
    <name type="scientific">Gallibacterium salpingitidis</name>
    <dbReference type="NCBI Taxonomy" id="505341"/>
    <lineage>
        <taxon>Bacteria</taxon>
        <taxon>Pseudomonadati</taxon>
        <taxon>Pseudomonadota</taxon>
        <taxon>Gammaproteobacteria</taxon>
        <taxon>Pasteurellales</taxon>
        <taxon>Pasteurellaceae</taxon>
        <taxon>Gallibacterium</taxon>
    </lineage>
</organism>
<dbReference type="GO" id="GO:0006508">
    <property type="term" value="P:proteolysis"/>
    <property type="evidence" value="ECO:0007669"/>
    <property type="project" value="UniProtKB-KW"/>
</dbReference>
<comment type="similarity">
    <text evidence="1">Belongs to the peptidase S66 family.</text>
</comment>
<evidence type="ECO:0000256" key="6">
    <source>
        <dbReference type="PIRSR" id="PIRSR028757-1"/>
    </source>
</evidence>
<dbReference type="Gene3D" id="3.50.30.60">
    <property type="entry name" value="LD-carboxypeptidase A C-terminal domain-like"/>
    <property type="match status" value="1"/>
</dbReference>
<dbReference type="OrthoDB" id="9807329at2"/>
<keyword evidence="5" id="KW-0720">Serine protease</keyword>
<dbReference type="SUPFAM" id="SSF141986">
    <property type="entry name" value="LD-carboxypeptidase A C-terminal domain-like"/>
    <property type="match status" value="1"/>
</dbReference>
<dbReference type="InterPro" id="IPR027461">
    <property type="entry name" value="Carboxypeptidase_A_C_sf"/>
</dbReference>
<evidence type="ECO:0008006" key="11">
    <source>
        <dbReference type="Google" id="ProtNLM"/>
    </source>
</evidence>
<feature type="active site" description="Charge relay system" evidence="6">
    <location>
        <position position="204"/>
    </location>
</feature>
<comment type="caution">
    <text evidence="9">The sequence shown here is derived from an EMBL/GenBank/DDBJ whole genome shotgun (WGS) entry which is preliminary data.</text>
</comment>
<dbReference type="PATRIC" id="fig|505341.3.peg.875"/>
<protein>
    <recommendedName>
        <fullName evidence="11">Peptidase S66</fullName>
    </recommendedName>
</protein>
<dbReference type="RefSeq" id="WP_066106460.1">
    <property type="nucleotide sequence ID" value="NZ_JTJL01000014.1"/>
</dbReference>
<evidence type="ECO:0000256" key="3">
    <source>
        <dbReference type="ARBA" id="ARBA00022670"/>
    </source>
</evidence>
<feature type="domain" description="LD-carboxypeptidase C-terminal" evidence="8">
    <location>
        <begin position="173"/>
        <end position="287"/>
    </location>
</feature>
<dbReference type="Pfam" id="PF02016">
    <property type="entry name" value="Peptidase_S66"/>
    <property type="match status" value="1"/>
</dbReference>
<dbReference type="InterPro" id="IPR029062">
    <property type="entry name" value="Class_I_gatase-like"/>
</dbReference>
<evidence type="ECO:0000259" key="7">
    <source>
        <dbReference type="Pfam" id="PF02016"/>
    </source>
</evidence>
<dbReference type="EMBL" id="JTJL01000014">
    <property type="protein sequence ID" value="OBW95217.1"/>
    <property type="molecule type" value="Genomic_DNA"/>
</dbReference>
<evidence type="ECO:0000313" key="9">
    <source>
        <dbReference type="EMBL" id="OBW95217.1"/>
    </source>
</evidence>
<evidence type="ECO:0000259" key="8">
    <source>
        <dbReference type="Pfam" id="PF17676"/>
    </source>
</evidence>
<reference evidence="9 10" key="1">
    <citation type="submission" date="2014-11" db="EMBL/GenBank/DDBJ databases">
        <title>Pan-genome of Gallibacterium spp.</title>
        <authorList>
            <person name="Kudirkiene E."/>
            <person name="Bojesen A.M."/>
        </authorList>
    </citation>
    <scope>NUCLEOTIDE SEQUENCE [LARGE SCALE GENOMIC DNA]</scope>
    <source>
        <strain evidence="9 10">F150</strain>
    </source>
</reference>
<evidence type="ECO:0000256" key="4">
    <source>
        <dbReference type="ARBA" id="ARBA00022801"/>
    </source>
</evidence>
<feature type="active site" description="Nucleophile" evidence="6">
    <location>
        <position position="110"/>
    </location>
</feature>
<evidence type="ECO:0000256" key="1">
    <source>
        <dbReference type="ARBA" id="ARBA00010233"/>
    </source>
</evidence>
<dbReference type="InterPro" id="IPR040449">
    <property type="entry name" value="Peptidase_S66_N"/>
</dbReference>
<dbReference type="PIRSF" id="PIRSF028757">
    <property type="entry name" value="LD-carboxypeptidase"/>
    <property type="match status" value="1"/>
</dbReference>